<dbReference type="EMBL" id="BAAASL010000021">
    <property type="protein sequence ID" value="GAA2722826.1"/>
    <property type="molecule type" value="Genomic_DNA"/>
</dbReference>
<evidence type="ECO:0000256" key="1">
    <source>
        <dbReference type="ARBA" id="ARBA00022679"/>
    </source>
</evidence>
<gene>
    <name evidence="2" type="ORF">GCM10010315_48900</name>
</gene>
<keyword evidence="3" id="KW-1185">Reference proteome</keyword>
<reference evidence="2 3" key="1">
    <citation type="journal article" date="2019" name="Int. J. Syst. Evol. Microbiol.">
        <title>The Global Catalogue of Microorganisms (GCM) 10K type strain sequencing project: providing services to taxonomists for standard genome sequencing and annotation.</title>
        <authorList>
            <consortium name="The Broad Institute Genomics Platform"/>
            <consortium name="The Broad Institute Genome Sequencing Center for Infectious Disease"/>
            <person name="Wu L."/>
            <person name="Ma J."/>
        </authorList>
    </citation>
    <scope>NUCLEOTIDE SEQUENCE [LARGE SCALE GENOMIC DNA]</scope>
    <source>
        <strain evidence="2 3">JCM 4542</strain>
    </source>
</reference>
<dbReference type="Pfam" id="PF13489">
    <property type="entry name" value="Methyltransf_23"/>
    <property type="match status" value="1"/>
</dbReference>
<evidence type="ECO:0000313" key="3">
    <source>
        <dbReference type="Proteomes" id="UP001500886"/>
    </source>
</evidence>
<proteinExistence type="predicted"/>
<accession>A0ABN3U379</accession>
<keyword evidence="2" id="KW-0489">Methyltransferase</keyword>
<dbReference type="CDD" id="cd02440">
    <property type="entry name" value="AdoMet_MTases"/>
    <property type="match status" value="1"/>
</dbReference>
<organism evidence="2 3">
    <name type="scientific">Streptomyces luteosporeus</name>
    <dbReference type="NCBI Taxonomy" id="173856"/>
    <lineage>
        <taxon>Bacteria</taxon>
        <taxon>Bacillati</taxon>
        <taxon>Actinomycetota</taxon>
        <taxon>Actinomycetes</taxon>
        <taxon>Kitasatosporales</taxon>
        <taxon>Streptomycetaceae</taxon>
        <taxon>Streptomyces</taxon>
    </lineage>
</organism>
<dbReference type="Proteomes" id="UP001500886">
    <property type="component" value="Unassembled WGS sequence"/>
</dbReference>
<comment type="caution">
    <text evidence="2">The sequence shown here is derived from an EMBL/GenBank/DDBJ whole genome shotgun (WGS) entry which is preliminary data.</text>
</comment>
<sequence length="273" mass="29097">MLMTPSAPASSDHGRYLLDNAQTEAGIRFRVLGELFDPSTFRHIEQLGIAPGWKCWEVGAGGTTVVSWLADRVGPGGRVVATDIDTSWADPVAASGVEVLRHDVGRDEPPGGGFDLVHARLVLIHVSDRERALRSMVASLRPGGWLLVEDAAPALQPSISLDEDGPEQELANKLRAGFRSLMAARGADLSYGRKLPRLLRDAGLADVRADGYFPVTSPACDLLEAATVRQVRAQLVGAGLATDEEIDRHLANIAAGGLDVSTSPLISAWGRRV</sequence>
<name>A0ABN3U379_9ACTN</name>
<evidence type="ECO:0000313" key="2">
    <source>
        <dbReference type="EMBL" id="GAA2722826.1"/>
    </source>
</evidence>
<dbReference type="InterPro" id="IPR029063">
    <property type="entry name" value="SAM-dependent_MTases_sf"/>
</dbReference>
<keyword evidence="1" id="KW-0808">Transferase</keyword>
<dbReference type="SUPFAM" id="SSF53335">
    <property type="entry name" value="S-adenosyl-L-methionine-dependent methyltransferases"/>
    <property type="match status" value="1"/>
</dbReference>
<dbReference type="PANTHER" id="PTHR43861">
    <property type="entry name" value="TRANS-ACONITATE 2-METHYLTRANSFERASE-RELATED"/>
    <property type="match status" value="1"/>
</dbReference>
<dbReference type="Gene3D" id="3.40.50.150">
    <property type="entry name" value="Vaccinia Virus protein VP39"/>
    <property type="match status" value="1"/>
</dbReference>
<dbReference type="GO" id="GO:0032259">
    <property type="term" value="P:methylation"/>
    <property type="evidence" value="ECO:0007669"/>
    <property type="project" value="UniProtKB-KW"/>
</dbReference>
<dbReference type="GO" id="GO:0008168">
    <property type="term" value="F:methyltransferase activity"/>
    <property type="evidence" value="ECO:0007669"/>
    <property type="project" value="UniProtKB-KW"/>
</dbReference>
<protein>
    <submittedName>
        <fullName evidence="2">Methyltransferase domain-containing protein</fullName>
    </submittedName>
</protein>
<dbReference type="PANTHER" id="PTHR43861:SF3">
    <property type="entry name" value="PUTATIVE (AFU_ORTHOLOGUE AFUA_2G14390)-RELATED"/>
    <property type="match status" value="1"/>
</dbReference>